<protein>
    <submittedName>
        <fullName evidence="2">Uncharacterized protein</fullName>
    </submittedName>
</protein>
<keyword evidence="3" id="KW-1185">Reference proteome</keyword>
<dbReference type="EMBL" id="AJVK01021267">
    <property type="status" value="NOT_ANNOTATED_CDS"/>
    <property type="molecule type" value="Genomic_DNA"/>
</dbReference>
<feature type="region of interest" description="Disordered" evidence="1">
    <location>
        <begin position="49"/>
        <end position="74"/>
    </location>
</feature>
<dbReference type="AlphaFoldDB" id="A0A1B0D061"/>
<evidence type="ECO:0000256" key="1">
    <source>
        <dbReference type="SAM" id="MobiDB-lite"/>
    </source>
</evidence>
<evidence type="ECO:0000313" key="2">
    <source>
        <dbReference type="EnsemblMetazoa" id="PPAI000733-PA"/>
    </source>
</evidence>
<dbReference type="EnsemblMetazoa" id="PPAI000733-RA">
    <property type="protein sequence ID" value="PPAI000733-PA"/>
    <property type="gene ID" value="PPAI000733"/>
</dbReference>
<name>A0A1B0D061_PHLPP</name>
<proteinExistence type="predicted"/>
<accession>A0A1B0D061</accession>
<evidence type="ECO:0000313" key="3">
    <source>
        <dbReference type="Proteomes" id="UP000092462"/>
    </source>
</evidence>
<dbReference type="VEuPathDB" id="VectorBase:PPAI000733"/>
<sequence length="74" mass="8654">MGRMYLLNRRAVSKNGKKEKAKVFSLSLQCPAICISMIYPNAHRYDEHEDQDHKIHNGKGLTRNVSTDHYRMSY</sequence>
<organism evidence="2 3">
    <name type="scientific">Phlebotomus papatasi</name>
    <name type="common">Sandfly</name>
    <dbReference type="NCBI Taxonomy" id="29031"/>
    <lineage>
        <taxon>Eukaryota</taxon>
        <taxon>Metazoa</taxon>
        <taxon>Ecdysozoa</taxon>
        <taxon>Arthropoda</taxon>
        <taxon>Hexapoda</taxon>
        <taxon>Insecta</taxon>
        <taxon>Pterygota</taxon>
        <taxon>Neoptera</taxon>
        <taxon>Endopterygota</taxon>
        <taxon>Diptera</taxon>
        <taxon>Nematocera</taxon>
        <taxon>Psychodoidea</taxon>
        <taxon>Psychodidae</taxon>
        <taxon>Phlebotomus</taxon>
        <taxon>Phlebotomus</taxon>
    </lineage>
</organism>
<dbReference type="Proteomes" id="UP000092462">
    <property type="component" value="Unassembled WGS sequence"/>
</dbReference>
<reference evidence="2" key="1">
    <citation type="submission" date="2022-08" db="UniProtKB">
        <authorList>
            <consortium name="EnsemblMetazoa"/>
        </authorList>
    </citation>
    <scope>IDENTIFICATION</scope>
    <source>
        <strain evidence="2">Israel</strain>
    </source>
</reference>